<organism evidence="2 3">
    <name type="scientific">Catalinimonas alkaloidigena</name>
    <dbReference type="NCBI Taxonomy" id="1075417"/>
    <lineage>
        <taxon>Bacteria</taxon>
        <taxon>Pseudomonadati</taxon>
        <taxon>Bacteroidota</taxon>
        <taxon>Cytophagia</taxon>
        <taxon>Cytophagales</taxon>
        <taxon>Catalimonadaceae</taxon>
        <taxon>Catalinimonas</taxon>
    </lineage>
</organism>
<dbReference type="AlphaFoldDB" id="A0A1G9V900"/>
<evidence type="ECO:0000313" key="3">
    <source>
        <dbReference type="Proteomes" id="UP000198510"/>
    </source>
</evidence>
<dbReference type="Proteomes" id="UP000198510">
    <property type="component" value="Unassembled WGS sequence"/>
</dbReference>
<protein>
    <submittedName>
        <fullName evidence="2">Uncharacterized protein</fullName>
    </submittedName>
</protein>
<evidence type="ECO:0000256" key="1">
    <source>
        <dbReference type="SAM" id="Phobius"/>
    </source>
</evidence>
<keyword evidence="1" id="KW-1133">Transmembrane helix</keyword>
<dbReference type="RefSeq" id="WP_089688627.1">
    <property type="nucleotide sequence ID" value="NZ_FNFO01000019.1"/>
</dbReference>
<reference evidence="2 3" key="1">
    <citation type="submission" date="2016-10" db="EMBL/GenBank/DDBJ databases">
        <authorList>
            <person name="de Groot N.N."/>
        </authorList>
    </citation>
    <scope>NUCLEOTIDE SEQUENCE [LARGE SCALE GENOMIC DNA]</scope>
    <source>
        <strain evidence="2 3">DSM 25186</strain>
    </source>
</reference>
<keyword evidence="1" id="KW-0472">Membrane</keyword>
<evidence type="ECO:0000313" key="2">
    <source>
        <dbReference type="EMBL" id="SDM68682.1"/>
    </source>
</evidence>
<proteinExistence type="predicted"/>
<keyword evidence="3" id="KW-1185">Reference proteome</keyword>
<gene>
    <name evidence="2" type="ORF">SAMN05421823_11956</name>
</gene>
<name>A0A1G9V900_9BACT</name>
<dbReference type="EMBL" id="FNFO01000019">
    <property type="protein sequence ID" value="SDM68682.1"/>
    <property type="molecule type" value="Genomic_DNA"/>
</dbReference>
<dbReference type="STRING" id="1075417.SAMN05421823_11956"/>
<sequence>MKPAYLSPGNDVARTVAYIAAHNVAGVSTLVQRHGYDAPASGEEAYLMLVNMLAEGDESTVDLIMSIHPDFEVISDVIRNEYAHFDGKSAEAAVITPYEQIARLLVNPRSRRDVVSLLVRYGHDLPASAPMSEVVQAVSEEVNEGNASFGADLEMLIAERHYSGFDVAGLVGGLAGGIGQVATAFSQKAINRGQAEQNRTNLILSVLDQQKQQSQQKTASSNTLMWLVGGFLALILILGTVVMVLKNKK</sequence>
<feature type="transmembrane region" description="Helical" evidence="1">
    <location>
        <begin position="224"/>
        <end position="245"/>
    </location>
</feature>
<keyword evidence="1" id="KW-0812">Transmembrane</keyword>
<accession>A0A1G9V900</accession>